<dbReference type="Pfam" id="PF07963">
    <property type="entry name" value="N_methyl"/>
    <property type="match status" value="1"/>
</dbReference>
<dbReference type="NCBIfam" id="TIGR02532">
    <property type="entry name" value="IV_pilin_GFxxxE"/>
    <property type="match status" value="1"/>
</dbReference>
<dbReference type="SUPFAM" id="SSF54523">
    <property type="entry name" value="Pili subunits"/>
    <property type="match status" value="1"/>
</dbReference>
<dbReference type="RefSeq" id="WP_274585518.1">
    <property type="nucleotide sequence ID" value="NZ_CP145811.1"/>
</dbReference>
<protein>
    <submittedName>
        <fullName evidence="2">Prepilin-type N-terminal cleavage/methylation domain-containing protein</fullName>
    </submittedName>
</protein>
<accession>A0A9X4IE69</accession>
<evidence type="ECO:0000256" key="1">
    <source>
        <dbReference type="ARBA" id="ARBA00011156"/>
    </source>
</evidence>
<dbReference type="EMBL" id="CP146598">
    <property type="protein sequence ID" value="WWY03829.1"/>
    <property type="molecule type" value="Genomic_DNA"/>
</dbReference>
<dbReference type="AlphaFoldDB" id="A0A9X4IE69"/>
<reference evidence="2" key="1">
    <citation type="submission" date="2022-10" db="EMBL/GenBank/DDBJ databases">
        <authorList>
            <person name="Boutroux M."/>
        </authorList>
    </citation>
    <scope>NUCLEOTIDE SEQUENCE</scope>
    <source>
        <strain evidence="2">51.81</strain>
    </source>
</reference>
<evidence type="ECO:0000313" key="2">
    <source>
        <dbReference type="EMBL" id="MDD9328436.1"/>
    </source>
</evidence>
<sequence>MKRQSGFGLMEMAVVLVLAALLAGLAVHSWQHSRAEAAEAGVQTLLWQLLGDIEAENLKRPSEPWDNGRLQTLLAAYPDQGGGYRFSLQVREGTVYLTALPDHAAARAAWAEVSRGVYWCAQAQAAQNHDETACRPF</sequence>
<dbReference type="EMBL" id="JAPQFL010000006">
    <property type="protein sequence ID" value="MDD9328436.1"/>
    <property type="molecule type" value="Genomic_DNA"/>
</dbReference>
<keyword evidence="4" id="KW-1185">Reference proteome</keyword>
<comment type="subunit">
    <text evidence="1">The pili are polar flexible filaments of about 5.4 nanometers diameter and 2.5 micrometers average length; they consist of only a single polypeptide chain arranged in a helical configuration of five subunits per turn in the assembled pilus.</text>
</comment>
<organism evidence="2">
    <name type="scientific">Neisseria leonii</name>
    <dbReference type="NCBI Taxonomy" id="2995413"/>
    <lineage>
        <taxon>Bacteria</taxon>
        <taxon>Pseudomonadati</taxon>
        <taxon>Pseudomonadota</taxon>
        <taxon>Betaproteobacteria</taxon>
        <taxon>Neisseriales</taxon>
        <taxon>Neisseriaceae</taxon>
        <taxon>Neisseria</taxon>
    </lineage>
</organism>
<proteinExistence type="predicted"/>
<dbReference type="Proteomes" id="UP001149607">
    <property type="component" value="Chromosome"/>
</dbReference>
<dbReference type="InterPro" id="IPR012902">
    <property type="entry name" value="N_methyl_site"/>
</dbReference>
<dbReference type="InterPro" id="IPR045584">
    <property type="entry name" value="Pilin-like"/>
</dbReference>
<reference evidence="3" key="2">
    <citation type="submission" date="2024-02" db="EMBL/GenBank/DDBJ databases">
        <title>Neisseria leonii sp. nov.</title>
        <authorList>
            <person name="Boutroux M."/>
            <person name="Favre-Rochex S."/>
            <person name="Gorgette O."/>
            <person name="Touak G."/>
            <person name="Muhle E."/>
            <person name="Chesneau O."/>
            <person name="Clermont D."/>
            <person name="Rahi P."/>
        </authorList>
    </citation>
    <scope>NUCLEOTIDE SEQUENCE</scope>
    <source>
        <strain evidence="3">51.81</strain>
    </source>
</reference>
<evidence type="ECO:0000313" key="3">
    <source>
        <dbReference type="EMBL" id="WWY03829.1"/>
    </source>
</evidence>
<gene>
    <name evidence="2" type="ORF">ORY91_001863</name>
    <name evidence="3" type="ORF">V9W64_03605</name>
</gene>
<name>A0A9X4IE69_9NEIS</name>
<evidence type="ECO:0000313" key="4">
    <source>
        <dbReference type="Proteomes" id="UP001149607"/>
    </source>
</evidence>